<sequence>MATQGMNLNYIAPTVRNGEKIIELCKEEVEVETQRWKHALILYVVGAEPTIAAIERYIAAQWNYIAKPKVFYHNDGYFLVRFGSFEDRDEVLYLGPHMLGNKPIIVKTWEPDFDIGKEIMQTIPV</sequence>
<proteinExistence type="predicted"/>
<feature type="domain" description="DUF4283" evidence="1">
    <location>
        <begin position="33"/>
        <end position="115"/>
    </location>
</feature>
<dbReference type="Proteomes" id="UP000826656">
    <property type="component" value="Unassembled WGS sequence"/>
</dbReference>
<dbReference type="PANTHER" id="PTHR33233:SF17">
    <property type="entry name" value="DUF4283 DOMAIN-CONTAINING PROTEIN"/>
    <property type="match status" value="1"/>
</dbReference>
<comment type="caution">
    <text evidence="2">The sequence shown here is derived from an EMBL/GenBank/DDBJ whole genome shotgun (WGS) entry which is preliminary data.</text>
</comment>
<dbReference type="InterPro" id="IPR025558">
    <property type="entry name" value="DUF4283"/>
</dbReference>
<evidence type="ECO:0000313" key="2">
    <source>
        <dbReference type="EMBL" id="KAH0740737.1"/>
    </source>
</evidence>
<organism evidence="2 3">
    <name type="scientific">Solanum tuberosum</name>
    <name type="common">Potato</name>
    <dbReference type="NCBI Taxonomy" id="4113"/>
    <lineage>
        <taxon>Eukaryota</taxon>
        <taxon>Viridiplantae</taxon>
        <taxon>Streptophyta</taxon>
        <taxon>Embryophyta</taxon>
        <taxon>Tracheophyta</taxon>
        <taxon>Spermatophyta</taxon>
        <taxon>Magnoliopsida</taxon>
        <taxon>eudicotyledons</taxon>
        <taxon>Gunneridae</taxon>
        <taxon>Pentapetalae</taxon>
        <taxon>asterids</taxon>
        <taxon>lamiids</taxon>
        <taxon>Solanales</taxon>
        <taxon>Solanaceae</taxon>
        <taxon>Solanoideae</taxon>
        <taxon>Solaneae</taxon>
        <taxon>Solanum</taxon>
    </lineage>
</organism>
<evidence type="ECO:0000313" key="3">
    <source>
        <dbReference type="Proteomes" id="UP000826656"/>
    </source>
</evidence>
<reference evidence="2 3" key="1">
    <citation type="journal article" date="2021" name="bioRxiv">
        <title>Chromosome-scale and haplotype-resolved genome assembly of a tetraploid potato cultivar.</title>
        <authorList>
            <person name="Sun H."/>
            <person name="Jiao W.-B."/>
            <person name="Krause K."/>
            <person name="Campoy J.A."/>
            <person name="Goel M."/>
            <person name="Folz-Donahue K."/>
            <person name="Kukat C."/>
            <person name="Huettel B."/>
            <person name="Schneeberger K."/>
        </authorList>
    </citation>
    <scope>NUCLEOTIDE SEQUENCE [LARGE SCALE GENOMIC DNA]</scope>
    <source>
        <strain evidence="2">SolTubOtavaFocal</strain>
        <tissue evidence="2">Leaves</tissue>
    </source>
</reference>
<accession>A0ABQ7U1C1</accession>
<gene>
    <name evidence="2" type="ORF">KY290_033780</name>
</gene>
<keyword evidence="3" id="KW-1185">Reference proteome</keyword>
<evidence type="ECO:0000259" key="1">
    <source>
        <dbReference type="Pfam" id="PF14111"/>
    </source>
</evidence>
<dbReference type="PANTHER" id="PTHR33233">
    <property type="entry name" value="ENDONUCLEASE/EXONUCLEASE/PHOSPHATASE"/>
    <property type="match status" value="1"/>
</dbReference>
<dbReference type="EMBL" id="JAIVGD010000026">
    <property type="protein sequence ID" value="KAH0740737.1"/>
    <property type="molecule type" value="Genomic_DNA"/>
</dbReference>
<dbReference type="Pfam" id="PF14111">
    <property type="entry name" value="DUF4283"/>
    <property type="match status" value="1"/>
</dbReference>
<name>A0ABQ7U1C1_SOLTU</name>
<protein>
    <recommendedName>
        <fullName evidence="1">DUF4283 domain-containing protein</fullName>
    </recommendedName>
</protein>